<evidence type="ECO:0000256" key="1">
    <source>
        <dbReference type="ARBA" id="ARBA00001286"/>
    </source>
</evidence>
<dbReference type="CDD" id="cd06445">
    <property type="entry name" value="ATase"/>
    <property type="match status" value="1"/>
</dbReference>
<organism evidence="11 12">
    <name type="scientific">Desulfobotulus mexicanus</name>
    <dbReference type="NCBI Taxonomy" id="2586642"/>
    <lineage>
        <taxon>Bacteria</taxon>
        <taxon>Pseudomonadati</taxon>
        <taxon>Thermodesulfobacteriota</taxon>
        <taxon>Desulfobacteria</taxon>
        <taxon>Desulfobacterales</taxon>
        <taxon>Desulfobacteraceae</taxon>
        <taxon>Desulfobotulus</taxon>
    </lineage>
</organism>
<dbReference type="GO" id="GO:0032259">
    <property type="term" value="P:methylation"/>
    <property type="evidence" value="ECO:0007669"/>
    <property type="project" value="UniProtKB-KW"/>
</dbReference>
<sequence>MEQAFREIVFETVLGPVALFCDSEEKWLKKLVFVAEEGGRMFSFSSKVPLLKEAKKQLLDYLAGKCTHFDLPLLPEGSPFQQRVWEALLTIPYGETRSYKDIALALGQPGASRAVGNANGRNPLPLFIPCHRVIASDGSPGGYRSGLFRKGFLLDLEAGSRSLRTVGIATVERKTRAGYAV</sequence>
<protein>
    <recommendedName>
        <fullName evidence="9">Methylated-DNA--protein-cysteine methyltransferase</fullName>
        <ecNumber evidence="9">2.1.1.63</ecNumber>
    </recommendedName>
    <alternativeName>
        <fullName evidence="9">6-O-methylguanine-DNA methyltransferase</fullName>
        <shortName evidence="9">MGMT</shortName>
    </alternativeName>
    <alternativeName>
        <fullName evidence="9">O-6-methylguanine-DNA-alkyltransferase</fullName>
    </alternativeName>
</protein>
<dbReference type="EMBL" id="VDMB01000015">
    <property type="protein sequence ID" value="TYT74121.1"/>
    <property type="molecule type" value="Genomic_DNA"/>
</dbReference>
<dbReference type="GO" id="GO:0006307">
    <property type="term" value="P:DNA alkylation repair"/>
    <property type="evidence" value="ECO:0007669"/>
    <property type="project" value="UniProtKB-UniRule"/>
</dbReference>
<dbReference type="PROSITE" id="PS00374">
    <property type="entry name" value="MGMT"/>
    <property type="match status" value="1"/>
</dbReference>
<keyword evidence="12" id="KW-1185">Reference proteome</keyword>
<evidence type="ECO:0000259" key="10">
    <source>
        <dbReference type="Pfam" id="PF01035"/>
    </source>
</evidence>
<dbReference type="RefSeq" id="WP_139449627.1">
    <property type="nucleotide sequence ID" value="NZ_VDMB01000015.1"/>
</dbReference>
<evidence type="ECO:0000313" key="11">
    <source>
        <dbReference type="EMBL" id="TYT74121.1"/>
    </source>
</evidence>
<dbReference type="InterPro" id="IPR001497">
    <property type="entry name" value="MethylDNA_cys_MeTrfase_AS"/>
</dbReference>
<feature type="domain" description="Methylated-DNA-[protein]-cysteine S-methyltransferase DNA binding" evidence="10">
    <location>
        <begin position="79"/>
        <end position="158"/>
    </location>
</feature>
<dbReference type="OrthoDB" id="9802228at2"/>
<evidence type="ECO:0000256" key="4">
    <source>
        <dbReference type="ARBA" id="ARBA00022603"/>
    </source>
</evidence>
<comment type="miscellaneous">
    <text evidence="9">This enzyme catalyzes only one turnover and therefore is not strictly catalytic. According to one definition, an enzyme is a biocatalyst that acts repeatedly and over many reaction cycles.</text>
</comment>
<dbReference type="InterPro" id="IPR036388">
    <property type="entry name" value="WH-like_DNA-bd_sf"/>
</dbReference>
<dbReference type="AlphaFoldDB" id="A0A5S5MEG5"/>
<dbReference type="GO" id="GO:0005737">
    <property type="term" value="C:cytoplasm"/>
    <property type="evidence" value="ECO:0007669"/>
    <property type="project" value="UniProtKB-SubCell"/>
</dbReference>
<accession>A0A5S5MEG5</accession>
<dbReference type="InterPro" id="IPR036631">
    <property type="entry name" value="MGMT_N_sf"/>
</dbReference>
<keyword evidence="3 9" id="KW-0963">Cytoplasm</keyword>
<evidence type="ECO:0000256" key="5">
    <source>
        <dbReference type="ARBA" id="ARBA00022679"/>
    </source>
</evidence>
<feature type="active site" description="Nucleophile; methyl group acceptor" evidence="9">
    <location>
        <position position="130"/>
    </location>
</feature>
<comment type="similarity">
    <text evidence="2 9">Belongs to the MGMT family.</text>
</comment>
<comment type="catalytic activity">
    <reaction evidence="8 9">
        <text>a 6-O-methyl-2'-deoxyguanosine in DNA + L-cysteinyl-[protein] = S-methyl-L-cysteinyl-[protein] + a 2'-deoxyguanosine in DNA</text>
        <dbReference type="Rhea" id="RHEA:24000"/>
        <dbReference type="Rhea" id="RHEA-COMP:10131"/>
        <dbReference type="Rhea" id="RHEA-COMP:10132"/>
        <dbReference type="Rhea" id="RHEA-COMP:11367"/>
        <dbReference type="Rhea" id="RHEA-COMP:11368"/>
        <dbReference type="ChEBI" id="CHEBI:29950"/>
        <dbReference type="ChEBI" id="CHEBI:82612"/>
        <dbReference type="ChEBI" id="CHEBI:85445"/>
        <dbReference type="ChEBI" id="CHEBI:85448"/>
        <dbReference type="EC" id="2.1.1.63"/>
    </reaction>
</comment>
<dbReference type="GO" id="GO:0003908">
    <property type="term" value="F:methylated-DNA-[protein]-cysteine S-methyltransferase activity"/>
    <property type="evidence" value="ECO:0007669"/>
    <property type="project" value="UniProtKB-UniRule"/>
</dbReference>
<name>A0A5S5MEG5_9BACT</name>
<keyword evidence="6 9" id="KW-0227">DNA damage</keyword>
<reference evidence="11 12" key="1">
    <citation type="submission" date="2019-06" db="EMBL/GenBank/DDBJ databases">
        <title>Desulfobotulus mexicanus sp. nov., a novel sulfate-reducing bacterium isolated from the sediment of an alkaline crater lake in Mexico.</title>
        <authorList>
            <person name="Hirschler-Rea A."/>
        </authorList>
    </citation>
    <scope>NUCLEOTIDE SEQUENCE [LARGE SCALE GENOMIC DNA]</scope>
    <source>
        <strain evidence="11 12">PAR22N</strain>
    </source>
</reference>
<evidence type="ECO:0000256" key="8">
    <source>
        <dbReference type="ARBA" id="ARBA00049348"/>
    </source>
</evidence>
<evidence type="ECO:0000256" key="9">
    <source>
        <dbReference type="HAMAP-Rule" id="MF_00772"/>
    </source>
</evidence>
<evidence type="ECO:0000256" key="7">
    <source>
        <dbReference type="ARBA" id="ARBA00023204"/>
    </source>
</evidence>
<dbReference type="SUPFAM" id="SSF53155">
    <property type="entry name" value="Methylated DNA-protein cysteine methyltransferase domain"/>
    <property type="match status" value="1"/>
</dbReference>
<dbReference type="InterPro" id="IPR036217">
    <property type="entry name" value="MethylDNA_cys_MeTrfase_DNAb"/>
</dbReference>
<comment type="caution">
    <text evidence="11">The sequence shown here is derived from an EMBL/GenBank/DDBJ whole genome shotgun (WGS) entry which is preliminary data.</text>
</comment>
<dbReference type="EC" id="2.1.1.63" evidence="9"/>
<dbReference type="FunFam" id="1.10.10.10:FF:000214">
    <property type="entry name" value="Methylated-DNA--protein-cysteine methyltransferase"/>
    <property type="match status" value="1"/>
</dbReference>
<dbReference type="Gene3D" id="1.10.10.10">
    <property type="entry name" value="Winged helix-like DNA-binding domain superfamily/Winged helix DNA-binding domain"/>
    <property type="match status" value="1"/>
</dbReference>
<gene>
    <name evidence="11" type="ORF">FIM25_11695</name>
</gene>
<comment type="function">
    <text evidence="9">Involved in the cellular defense against the biological effects of O6-methylguanine (O6-MeG) and O4-methylthymine (O4-MeT) in DNA. Repairs the methylated nucleobase in DNA by stoichiometrically transferring the methyl group to a cysteine residue in the enzyme. This is a suicide reaction: the enzyme is irreversibly inactivated.</text>
</comment>
<keyword evidence="5 9" id="KW-0808">Transferase</keyword>
<dbReference type="Proteomes" id="UP000321899">
    <property type="component" value="Unassembled WGS sequence"/>
</dbReference>
<keyword evidence="4 9" id="KW-0489">Methyltransferase</keyword>
<dbReference type="SUPFAM" id="SSF46767">
    <property type="entry name" value="Methylated DNA-protein cysteine methyltransferase, C-terminal domain"/>
    <property type="match status" value="1"/>
</dbReference>
<dbReference type="InterPro" id="IPR014048">
    <property type="entry name" value="MethylDNA_cys_MeTrfase_DNA-bd"/>
</dbReference>
<dbReference type="HAMAP" id="MF_00772">
    <property type="entry name" value="OGT"/>
    <property type="match status" value="1"/>
</dbReference>
<comment type="subcellular location">
    <subcellularLocation>
        <location evidence="9">Cytoplasm</location>
    </subcellularLocation>
</comment>
<proteinExistence type="inferred from homology"/>
<evidence type="ECO:0000313" key="12">
    <source>
        <dbReference type="Proteomes" id="UP000321899"/>
    </source>
</evidence>
<keyword evidence="7 9" id="KW-0234">DNA repair</keyword>
<dbReference type="NCBIfam" id="TIGR00589">
    <property type="entry name" value="ogt"/>
    <property type="match status" value="1"/>
</dbReference>
<comment type="catalytic activity">
    <reaction evidence="1 9">
        <text>a 4-O-methyl-thymidine in DNA + L-cysteinyl-[protein] = a thymidine in DNA + S-methyl-L-cysteinyl-[protein]</text>
        <dbReference type="Rhea" id="RHEA:53428"/>
        <dbReference type="Rhea" id="RHEA-COMP:10131"/>
        <dbReference type="Rhea" id="RHEA-COMP:10132"/>
        <dbReference type="Rhea" id="RHEA-COMP:13555"/>
        <dbReference type="Rhea" id="RHEA-COMP:13556"/>
        <dbReference type="ChEBI" id="CHEBI:29950"/>
        <dbReference type="ChEBI" id="CHEBI:82612"/>
        <dbReference type="ChEBI" id="CHEBI:137386"/>
        <dbReference type="ChEBI" id="CHEBI:137387"/>
        <dbReference type="EC" id="2.1.1.63"/>
    </reaction>
</comment>
<dbReference type="Pfam" id="PF01035">
    <property type="entry name" value="DNA_binding_1"/>
    <property type="match status" value="1"/>
</dbReference>
<dbReference type="PANTHER" id="PTHR10815">
    <property type="entry name" value="METHYLATED-DNA--PROTEIN-CYSTEINE METHYLTRANSFERASE"/>
    <property type="match status" value="1"/>
</dbReference>
<evidence type="ECO:0000256" key="2">
    <source>
        <dbReference type="ARBA" id="ARBA00008711"/>
    </source>
</evidence>
<evidence type="ECO:0000256" key="3">
    <source>
        <dbReference type="ARBA" id="ARBA00022490"/>
    </source>
</evidence>
<evidence type="ECO:0000256" key="6">
    <source>
        <dbReference type="ARBA" id="ARBA00022763"/>
    </source>
</evidence>
<dbReference type="PANTHER" id="PTHR10815:SF13">
    <property type="entry name" value="METHYLATED-DNA--PROTEIN-CYSTEINE METHYLTRANSFERASE"/>
    <property type="match status" value="1"/>
</dbReference>
<dbReference type="InterPro" id="IPR023546">
    <property type="entry name" value="MGMT"/>
</dbReference>
<dbReference type="Gene3D" id="3.30.160.70">
    <property type="entry name" value="Methylated DNA-protein cysteine methyltransferase domain"/>
    <property type="match status" value="1"/>
</dbReference>